<comment type="caution">
    <text evidence="2">The sequence shown here is derived from an EMBL/GenBank/DDBJ whole genome shotgun (WGS) entry which is preliminary data.</text>
</comment>
<accession>A0A1E3KB54</accession>
<dbReference type="OrthoDB" id="10437859at2759"/>
<protein>
    <submittedName>
        <fullName evidence="2">Uncharacterized protein</fullName>
    </submittedName>
</protein>
<feature type="compositionally biased region" description="Polar residues" evidence="1">
    <location>
        <begin position="23"/>
        <end position="38"/>
    </location>
</feature>
<dbReference type="Proteomes" id="UP000095149">
    <property type="component" value="Unassembled WGS sequence"/>
</dbReference>
<dbReference type="AlphaFoldDB" id="A0A1E3KB54"/>
<proteinExistence type="predicted"/>
<evidence type="ECO:0000313" key="2">
    <source>
        <dbReference type="EMBL" id="ODO09522.1"/>
    </source>
</evidence>
<evidence type="ECO:0000313" key="3">
    <source>
        <dbReference type="Proteomes" id="UP000095149"/>
    </source>
</evidence>
<organism evidence="2 3">
    <name type="scientific">Cryptococcus amylolentus CBS 6273</name>
    <dbReference type="NCBI Taxonomy" id="1296118"/>
    <lineage>
        <taxon>Eukaryota</taxon>
        <taxon>Fungi</taxon>
        <taxon>Dikarya</taxon>
        <taxon>Basidiomycota</taxon>
        <taxon>Agaricomycotina</taxon>
        <taxon>Tremellomycetes</taxon>
        <taxon>Tremellales</taxon>
        <taxon>Cryptococcaceae</taxon>
        <taxon>Cryptococcus</taxon>
    </lineage>
</organism>
<sequence length="760" mass="82525">MSYSDPYTAESYLSDLSISNNTIHHPSTASQPDTTAPSTARPFNLYGAFGETKVHTKADILSLSSATPSVPTQSSTPFLHEAAYSQQMALQPEPSSSAPYTAPYQHVNPADLRLSSQHATTVQEAQTNIVTNTPNQQHNTPARGMSRLGMAVGERSVQRSTPYGKGGERPRSKSMVEQSGSGNRKATPNSSSGRNRERRVTGDAVPISLPVFLPQLQLQGTSSAYEPPESKSSQAANISSLHHAIARFYRASRSTQHSHEEAYNQIMDTVLKASAASRRVWDGEWTEPSVDQRTDQAVGWGGIADLTSPPPTITSQAPTLPSSLDMTNRGGQSSSLQHPAPLETIWQDDPAATPRLSTSTISQSAIPLKQHGRSVSLPIPQATHQQVFQPMLSNIPVDSEPQYSQNAVLPRPPVRSSPPTAHIDAQLASNIKLAVDAAYANACKSASSLPADTQERINTAGLEAANIMVEDFHRVYRDAMLRWTELGCAEDVASERGKYEADVYVRGVYQRTLGTLGDGAEPGARLASVSGPSNNQPSVHRASDSPLQQGAGAVASTVYSALGLSSGFSSIPLPKVSESTAALSFKLPNSDVHRYITAFLIDNVIQRFNTGNYIPIGFLPPFTMTGTPVNSLEEALDPKLGWFWSKEDVLRVTEVVAREAFGTKNLDGLLIHYLSDVVGSPHDETAVGRARSLHPRNRVELGSRAVNCWMDELLGMYREKSVEKIGTMDDWNERERNMVEARRKIVDSVSRELVLNRKVD</sequence>
<feature type="region of interest" description="Disordered" evidence="1">
    <location>
        <begin position="23"/>
        <end position="42"/>
    </location>
</feature>
<gene>
    <name evidence="2" type="ORF">I350_03125</name>
</gene>
<dbReference type="EMBL" id="MEKH01000004">
    <property type="protein sequence ID" value="ODO09522.1"/>
    <property type="molecule type" value="Genomic_DNA"/>
</dbReference>
<feature type="compositionally biased region" description="Polar residues" evidence="1">
    <location>
        <begin position="175"/>
        <end position="193"/>
    </location>
</feature>
<reference evidence="2 3" key="1">
    <citation type="submission" date="2016-06" db="EMBL/GenBank/DDBJ databases">
        <title>Evolution of pathogenesis and genome organization in the Tremellales.</title>
        <authorList>
            <person name="Cuomo C."/>
            <person name="Litvintseva A."/>
            <person name="Heitman J."/>
            <person name="Chen Y."/>
            <person name="Sun S."/>
            <person name="Springer D."/>
            <person name="Dromer F."/>
            <person name="Young S."/>
            <person name="Zeng Q."/>
            <person name="Chapman S."/>
            <person name="Gujja S."/>
            <person name="Saif S."/>
            <person name="Birren B."/>
        </authorList>
    </citation>
    <scope>NUCLEOTIDE SEQUENCE [LARGE SCALE GENOMIC DNA]</scope>
    <source>
        <strain evidence="2 3">CBS 6273</strain>
    </source>
</reference>
<evidence type="ECO:0000256" key="1">
    <source>
        <dbReference type="SAM" id="MobiDB-lite"/>
    </source>
</evidence>
<name>A0A1E3KB54_9TREE</name>
<feature type="region of interest" description="Disordered" evidence="1">
    <location>
        <begin position="154"/>
        <end position="206"/>
    </location>
</feature>
<feature type="region of interest" description="Disordered" evidence="1">
    <location>
        <begin position="524"/>
        <end position="547"/>
    </location>
</feature>